<feature type="transmembrane region" description="Helical" evidence="12">
    <location>
        <begin position="15"/>
        <end position="39"/>
    </location>
</feature>
<evidence type="ECO:0000256" key="3">
    <source>
        <dbReference type="ARBA" id="ARBA00022525"/>
    </source>
</evidence>
<gene>
    <name evidence="13" type="ORF">CVT25_003060</name>
</gene>
<dbReference type="AlphaFoldDB" id="A0A409XK53"/>
<reference evidence="13 14" key="1">
    <citation type="journal article" date="2018" name="Evol. Lett.">
        <title>Horizontal gene cluster transfer increased hallucinogenic mushroom diversity.</title>
        <authorList>
            <person name="Reynolds H.T."/>
            <person name="Vijayakumar V."/>
            <person name="Gluck-Thaler E."/>
            <person name="Korotkin H.B."/>
            <person name="Matheny P.B."/>
            <person name="Slot J.C."/>
        </authorList>
    </citation>
    <scope>NUCLEOTIDE SEQUENCE [LARGE SCALE GENOMIC DNA]</scope>
    <source>
        <strain evidence="13 14">2631</strain>
    </source>
</reference>
<accession>A0A409XK53</accession>
<sequence length="360" mass="39297">MSLQDRHSRQPHTTFGWYLLVATILSRWLVLGATAHVAAWTKGMYCINGTTSGVDDDNTNSAVQPLYQLQKSDWWFHHSNNCDMFPPSPGDFLELPANGEFTVEHAVNRAFTTLSYQGTRVALYGDGQDHPGLGVTLDGKADVNSCITEPNIHTQNETMAAGTIFAISYVSDLTNVTEDNLVVFTVLYHTPWRRLATYKVPNLPACPDDGCICSWGWVANGCGEPNMYMLPYRCRVTGNTGSAAVAPAVPPVWCEDDQSKCVKGAKQMVFWNQLEGNNVEVSGYDLSGTEKSPTYNAKMGFSDGAQSDIFLSAGSATTTYVQPAPKPTSSSARNMHRNSGTIFGLTISAFALWSLLHTVL</sequence>
<dbReference type="EMBL" id="NHYD01001451">
    <property type="protein sequence ID" value="PPQ91155.1"/>
    <property type="molecule type" value="Genomic_DNA"/>
</dbReference>
<evidence type="ECO:0000256" key="4">
    <source>
        <dbReference type="ARBA" id="ARBA00022723"/>
    </source>
</evidence>
<dbReference type="GO" id="GO:0005576">
    <property type="term" value="C:extracellular region"/>
    <property type="evidence" value="ECO:0007669"/>
    <property type="project" value="UniProtKB-SubCell"/>
</dbReference>
<dbReference type="InParanoid" id="A0A409XK53"/>
<evidence type="ECO:0000256" key="8">
    <source>
        <dbReference type="ARBA" id="ARBA00023033"/>
    </source>
</evidence>
<keyword evidence="9" id="KW-1015">Disulfide bond</keyword>
<dbReference type="OrthoDB" id="2019572at2759"/>
<comment type="caution">
    <text evidence="13">The sequence shown here is derived from an EMBL/GenBank/DDBJ whole genome shotgun (WGS) entry which is preliminary data.</text>
</comment>
<comment type="cofactor">
    <cofactor evidence="1">
        <name>Cu(2+)</name>
        <dbReference type="ChEBI" id="CHEBI:29036"/>
    </cofactor>
</comment>
<protein>
    <submittedName>
        <fullName evidence="13">Uncharacterized protein</fullName>
    </submittedName>
</protein>
<feature type="transmembrane region" description="Helical" evidence="12">
    <location>
        <begin position="340"/>
        <end position="359"/>
    </location>
</feature>
<keyword evidence="3" id="KW-0964">Secreted</keyword>
<evidence type="ECO:0000256" key="2">
    <source>
        <dbReference type="ARBA" id="ARBA00004613"/>
    </source>
</evidence>
<organism evidence="13 14">
    <name type="scientific">Psilocybe cyanescens</name>
    <dbReference type="NCBI Taxonomy" id="93625"/>
    <lineage>
        <taxon>Eukaryota</taxon>
        <taxon>Fungi</taxon>
        <taxon>Dikarya</taxon>
        <taxon>Basidiomycota</taxon>
        <taxon>Agaricomycotina</taxon>
        <taxon>Agaricomycetes</taxon>
        <taxon>Agaricomycetidae</taxon>
        <taxon>Agaricales</taxon>
        <taxon>Agaricineae</taxon>
        <taxon>Strophariaceae</taxon>
        <taxon>Psilocybe</taxon>
    </lineage>
</organism>
<evidence type="ECO:0000256" key="11">
    <source>
        <dbReference type="ARBA" id="ARBA00046340"/>
    </source>
</evidence>
<evidence type="ECO:0000256" key="1">
    <source>
        <dbReference type="ARBA" id="ARBA00001973"/>
    </source>
</evidence>
<evidence type="ECO:0000313" key="13">
    <source>
        <dbReference type="EMBL" id="PPQ91155.1"/>
    </source>
</evidence>
<keyword evidence="12" id="KW-1133">Transmembrane helix</keyword>
<proteinExistence type="inferred from homology"/>
<dbReference type="InterPro" id="IPR054497">
    <property type="entry name" value="LPMO_AA14"/>
</dbReference>
<keyword evidence="4" id="KW-0479">Metal-binding</keyword>
<keyword evidence="10" id="KW-0325">Glycoprotein</keyword>
<keyword evidence="5" id="KW-0732">Signal</keyword>
<keyword evidence="8" id="KW-0503">Monooxygenase</keyword>
<dbReference type="GO" id="GO:0046872">
    <property type="term" value="F:metal ion binding"/>
    <property type="evidence" value="ECO:0007669"/>
    <property type="project" value="UniProtKB-KW"/>
</dbReference>
<evidence type="ECO:0000256" key="7">
    <source>
        <dbReference type="ARBA" id="ARBA00023008"/>
    </source>
</evidence>
<keyword evidence="12" id="KW-0812">Transmembrane</keyword>
<evidence type="ECO:0000313" key="14">
    <source>
        <dbReference type="Proteomes" id="UP000283269"/>
    </source>
</evidence>
<evidence type="ECO:0000256" key="12">
    <source>
        <dbReference type="SAM" id="Phobius"/>
    </source>
</evidence>
<keyword evidence="6" id="KW-0560">Oxidoreductase</keyword>
<name>A0A409XK53_PSICY</name>
<evidence type="ECO:0000256" key="6">
    <source>
        <dbReference type="ARBA" id="ARBA00023002"/>
    </source>
</evidence>
<comment type="subcellular location">
    <subcellularLocation>
        <location evidence="2">Secreted</location>
    </subcellularLocation>
</comment>
<evidence type="ECO:0000256" key="5">
    <source>
        <dbReference type="ARBA" id="ARBA00022729"/>
    </source>
</evidence>
<evidence type="ECO:0000256" key="9">
    <source>
        <dbReference type="ARBA" id="ARBA00023157"/>
    </source>
</evidence>
<keyword evidence="12" id="KW-0472">Membrane</keyword>
<dbReference type="STRING" id="93625.A0A409XK53"/>
<comment type="similarity">
    <text evidence="11">Belongs to the polysaccharide monooxygenase AA14 family.</text>
</comment>
<keyword evidence="7" id="KW-0186">Copper</keyword>
<keyword evidence="14" id="KW-1185">Reference proteome</keyword>
<evidence type="ECO:0000256" key="10">
    <source>
        <dbReference type="ARBA" id="ARBA00023180"/>
    </source>
</evidence>
<dbReference type="Proteomes" id="UP000283269">
    <property type="component" value="Unassembled WGS sequence"/>
</dbReference>
<dbReference type="Pfam" id="PF22810">
    <property type="entry name" value="LPMO_AA14"/>
    <property type="match status" value="1"/>
</dbReference>
<dbReference type="GO" id="GO:0004497">
    <property type="term" value="F:monooxygenase activity"/>
    <property type="evidence" value="ECO:0007669"/>
    <property type="project" value="UniProtKB-KW"/>
</dbReference>